<reference evidence="5 6" key="1">
    <citation type="submission" date="2024-01" db="EMBL/GenBank/DDBJ databases">
        <title>The genome of the rayed Mediterranean limpet Patella caerulea (Linnaeus, 1758).</title>
        <authorList>
            <person name="Anh-Thu Weber A."/>
            <person name="Halstead-Nussloch G."/>
        </authorList>
    </citation>
    <scope>NUCLEOTIDE SEQUENCE [LARGE SCALE GENOMIC DNA]</scope>
    <source>
        <strain evidence="5">AATW-2023a</strain>
        <tissue evidence="5">Whole specimen</tissue>
    </source>
</reference>
<dbReference type="InterPro" id="IPR010919">
    <property type="entry name" value="SAND-like_dom_sf"/>
</dbReference>
<dbReference type="PANTHER" id="PTHR10005:SF26">
    <property type="entry name" value="CORL"/>
    <property type="match status" value="1"/>
</dbReference>
<dbReference type="InterPro" id="IPR009061">
    <property type="entry name" value="DNA-bd_dom_put_sf"/>
</dbReference>
<feature type="region of interest" description="Disordered" evidence="3">
    <location>
        <begin position="381"/>
        <end position="449"/>
    </location>
</feature>
<dbReference type="AlphaFoldDB" id="A0AAN8Q1K9"/>
<dbReference type="InterPro" id="IPR023216">
    <property type="entry name" value="Tscrpt_reg_SKI_SnoN"/>
</dbReference>
<feature type="compositionally biased region" description="Basic and acidic residues" evidence="3">
    <location>
        <begin position="393"/>
        <end position="408"/>
    </location>
</feature>
<dbReference type="GO" id="GO:0046332">
    <property type="term" value="F:SMAD binding"/>
    <property type="evidence" value="ECO:0007669"/>
    <property type="project" value="InterPro"/>
</dbReference>
<comment type="caution">
    <text evidence="5">The sequence shown here is derived from an EMBL/GenBank/DDBJ whole genome shotgun (WGS) entry which is preliminary data.</text>
</comment>
<evidence type="ECO:0000256" key="2">
    <source>
        <dbReference type="SAM" id="Coils"/>
    </source>
</evidence>
<dbReference type="GO" id="GO:0030514">
    <property type="term" value="P:negative regulation of BMP signaling pathway"/>
    <property type="evidence" value="ECO:0007669"/>
    <property type="project" value="TreeGrafter"/>
</dbReference>
<dbReference type="InterPro" id="IPR003380">
    <property type="entry name" value="SKI/SNO/DAC"/>
</dbReference>
<keyword evidence="2" id="KW-0175">Coiled coil</keyword>
<organism evidence="5 6">
    <name type="scientific">Patella caerulea</name>
    <name type="common">Rayed Mediterranean limpet</name>
    <dbReference type="NCBI Taxonomy" id="87958"/>
    <lineage>
        <taxon>Eukaryota</taxon>
        <taxon>Metazoa</taxon>
        <taxon>Spiralia</taxon>
        <taxon>Lophotrochozoa</taxon>
        <taxon>Mollusca</taxon>
        <taxon>Gastropoda</taxon>
        <taxon>Patellogastropoda</taxon>
        <taxon>Patelloidea</taxon>
        <taxon>Patellidae</taxon>
        <taxon>Patella</taxon>
    </lineage>
</organism>
<dbReference type="Proteomes" id="UP001347796">
    <property type="component" value="Unassembled WGS sequence"/>
</dbReference>
<feature type="domain" description="c-SKI SMAD4-binding" evidence="4">
    <location>
        <begin position="164"/>
        <end position="256"/>
    </location>
</feature>
<evidence type="ECO:0000256" key="3">
    <source>
        <dbReference type="SAM" id="MobiDB-lite"/>
    </source>
</evidence>
<gene>
    <name evidence="5" type="ORF">SNE40_012544</name>
</gene>
<sequence>MNSQSRPTTNYMDILASRQLVNPRVHCMSTSSVPAFGNDRNDHDNIAEFDERAIETSNIRVGTVMLLGVPIIGLTVDNKERLCLAQISNTLLRDFSYNEIHNRRVALGITCMQCSASQLEILRRTGAMPISSRRCGLITKREAERLVKSFIEDIPPPRLPEDFSFKVHHQCGWGCKGLFQPSRYNSSRAKCIKCLACENYFSPNKFIFHYHKTESSEYKHPDAANFNSWRRHLFLTDDNPPDSLLHAWEDVKAMFNGGCRKRFSTAPRSHNYDVPNNPITPPVPIPQHTSTSGALNFSPYLPFQNNPTSKHSAFPNMFRGITSYGDFFRSLSLPYNNFSSRLPDSAPVLPMFPFTAPTQNMMFPNNGMPILPPPHSSNVWFGRPDPKSTNQEAIDKTTIDEDEGGGREEAEETDEEISVTSQRMDDDKNDNSTHINEIEDDRLDNGNDVKEDYVDVTDDKENPPPETDNTITETENEVVRINNPTDQREEAIELKHVEDEENEIDLSTVTIEELKSKLEKAKQERIEVETERKRMMNVLRLESLKESEMREEFSCQISSLKESLLSELEEEKKTRHSLETKLTEATQVLSRLSSGNSTQGI</sequence>
<dbReference type="GO" id="GO:0000978">
    <property type="term" value="F:RNA polymerase II cis-regulatory region sequence-specific DNA binding"/>
    <property type="evidence" value="ECO:0007669"/>
    <property type="project" value="TreeGrafter"/>
</dbReference>
<proteinExistence type="inferred from homology"/>
<dbReference type="InterPro" id="IPR037000">
    <property type="entry name" value="Ski_DNA-bd_sf"/>
</dbReference>
<feature type="coiled-coil region" evidence="2">
    <location>
        <begin position="497"/>
        <end position="588"/>
    </location>
</feature>
<protein>
    <recommendedName>
        <fullName evidence="4">c-SKI SMAD4-binding domain-containing protein</fullName>
    </recommendedName>
</protein>
<dbReference type="Gene3D" id="3.10.260.20">
    <property type="entry name" value="Ski"/>
    <property type="match status" value="1"/>
</dbReference>
<dbReference type="EMBL" id="JAZGQO010000008">
    <property type="protein sequence ID" value="KAK6180375.1"/>
    <property type="molecule type" value="Genomic_DNA"/>
</dbReference>
<dbReference type="Pfam" id="PF02437">
    <property type="entry name" value="Ski_Sno_DHD"/>
    <property type="match status" value="1"/>
</dbReference>
<dbReference type="Gene3D" id="3.10.390.10">
    <property type="entry name" value="SAND domain-like"/>
    <property type="match status" value="1"/>
</dbReference>
<dbReference type="SUPFAM" id="SSF63763">
    <property type="entry name" value="SAND domain-like"/>
    <property type="match status" value="1"/>
</dbReference>
<dbReference type="GO" id="GO:0005667">
    <property type="term" value="C:transcription regulator complex"/>
    <property type="evidence" value="ECO:0007669"/>
    <property type="project" value="TreeGrafter"/>
</dbReference>
<dbReference type="SMART" id="SM01046">
    <property type="entry name" value="c-SKI_SMAD_bind"/>
    <property type="match status" value="1"/>
</dbReference>
<dbReference type="GO" id="GO:0000981">
    <property type="term" value="F:DNA-binding transcription factor activity, RNA polymerase II-specific"/>
    <property type="evidence" value="ECO:0007669"/>
    <property type="project" value="TreeGrafter"/>
</dbReference>
<dbReference type="GO" id="GO:0005634">
    <property type="term" value="C:nucleus"/>
    <property type="evidence" value="ECO:0007669"/>
    <property type="project" value="TreeGrafter"/>
</dbReference>
<name>A0AAN8Q1K9_PATCE</name>
<evidence type="ECO:0000313" key="6">
    <source>
        <dbReference type="Proteomes" id="UP001347796"/>
    </source>
</evidence>
<comment type="similarity">
    <text evidence="1">Belongs to the SKI family.</text>
</comment>
<dbReference type="GO" id="GO:0005737">
    <property type="term" value="C:cytoplasm"/>
    <property type="evidence" value="ECO:0007669"/>
    <property type="project" value="TreeGrafter"/>
</dbReference>
<dbReference type="PANTHER" id="PTHR10005">
    <property type="entry name" value="SKI ONCOGENE-RELATED"/>
    <property type="match status" value="1"/>
</dbReference>
<accession>A0AAN8Q1K9</accession>
<dbReference type="InterPro" id="IPR014890">
    <property type="entry name" value="c-SKI_SMAD4-bd_dom"/>
</dbReference>
<dbReference type="SUPFAM" id="SSF46955">
    <property type="entry name" value="Putative DNA-binding domain"/>
    <property type="match status" value="1"/>
</dbReference>
<keyword evidence="6" id="KW-1185">Reference proteome</keyword>
<evidence type="ECO:0000259" key="4">
    <source>
        <dbReference type="SMART" id="SM01046"/>
    </source>
</evidence>
<dbReference type="GO" id="GO:0000122">
    <property type="term" value="P:negative regulation of transcription by RNA polymerase II"/>
    <property type="evidence" value="ECO:0007669"/>
    <property type="project" value="TreeGrafter"/>
</dbReference>
<evidence type="ECO:0000313" key="5">
    <source>
        <dbReference type="EMBL" id="KAK6180375.1"/>
    </source>
</evidence>
<evidence type="ECO:0000256" key="1">
    <source>
        <dbReference type="ARBA" id="ARBA00009513"/>
    </source>
</evidence>
<dbReference type="Pfam" id="PF08782">
    <property type="entry name" value="c-SKI_SMAD_bind"/>
    <property type="match status" value="1"/>
</dbReference>